<feature type="region of interest" description="Disordered" evidence="1">
    <location>
        <begin position="28"/>
        <end position="47"/>
    </location>
</feature>
<dbReference type="AlphaFoldDB" id="A0A3N6NZ33"/>
<keyword evidence="3" id="KW-1185">Reference proteome</keyword>
<dbReference type="EMBL" id="REFY01000003">
    <property type="protein sequence ID" value="RQG90149.1"/>
    <property type="molecule type" value="Genomic_DNA"/>
</dbReference>
<name>A0A3N6NZ33_9EURY</name>
<gene>
    <name evidence="2" type="ORF">EA462_09170</name>
</gene>
<dbReference type="Proteomes" id="UP000273828">
    <property type="component" value="Unassembled WGS sequence"/>
</dbReference>
<proteinExistence type="predicted"/>
<accession>A0A3N6NZ33</accession>
<evidence type="ECO:0000313" key="3">
    <source>
        <dbReference type="Proteomes" id="UP000273828"/>
    </source>
</evidence>
<reference evidence="2 3" key="1">
    <citation type="submission" date="2018-10" db="EMBL/GenBank/DDBJ databases">
        <title>Natrarchaeobius chitinivorans gen. nov., sp. nov., and Natrarchaeobius haloalkaliphilus sp. nov., alkaliphilic, chitin-utilizing haloarchaea from hypersaline alkaline lakes.</title>
        <authorList>
            <person name="Sorokin D.Y."/>
            <person name="Elcheninov A.G."/>
            <person name="Kostrikina N.A."/>
            <person name="Bale N.J."/>
            <person name="Sinninghe Damste J.S."/>
            <person name="Khijniak T.V."/>
            <person name="Kublanov I.V."/>
            <person name="Toshchakov S.V."/>
        </authorList>
    </citation>
    <scope>NUCLEOTIDE SEQUENCE [LARGE SCALE GENOMIC DNA]</scope>
    <source>
        <strain evidence="2 3">AArcht-Sl</strain>
    </source>
</reference>
<organism evidence="2 3">
    <name type="scientific">Natrarchaeobius halalkaliphilus</name>
    <dbReference type="NCBI Taxonomy" id="1679091"/>
    <lineage>
        <taxon>Archaea</taxon>
        <taxon>Methanobacteriati</taxon>
        <taxon>Methanobacteriota</taxon>
        <taxon>Stenosarchaea group</taxon>
        <taxon>Halobacteria</taxon>
        <taxon>Halobacteriales</taxon>
        <taxon>Natrialbaceae</taxon>
        <taxon>Natrarchaeobius</taxon>
    </lineage>
</organism>
<evidence type="ECO:0000313" key="2">
    <source>
        <dbReference type="EMBL" id="RQG90149.1"/>
    </source>
</evidence>
<protein>
    <submittedName>
        <fullName evidence="2">Uncharacterized protein</fullName>
    </submittedName>
</protein>
<sequence>MSRVVLRTVDSAISAERTDAFVTNQPSRTLGRVRSKESSPGRASLRSVDLEPGWGSIVTVEGIN</sequence>
<evidence type="ECO:0000256" key="1">
    <source>
        <dbReference type="SAM" id="MobiDB-lite"/>
    </source>
</evidence>
<comment type="caution">
    <text evidence="2">The sequence shown here is derived from an EMBL/GenBank/DDBJ whole genome shotgun (WGS) entry which is preliminary data.</text>
</comment>